<feature type="transmembrane region" description="Helical" evidence="2">
    <location>
        <begin position="643"/>
        <end position="663"/>
    </location>
</feature>
<feature type="transmembrane region" description="Helical" evidence="2">
    <location>
        <begin position="615"/>
        <end position="636"/>
    </location>
</feature>
<feature type="compositionally biased region" description="Polar residues" evidence="1">
    <location>
        <begin position="169"/>
        <end position="189"/>
    </location>
</feature>
<name>A0A9K3NMY6_HELAN</name>
<feature type="region of interest" description="Disordered" evidence="1">
    <location>
        <begin position="259"/>
        <end position="303"/>
    </location>
</feature>
<dbReference type="InterPro" id="IPR052843">
    <property type="entry name" value="ER_body_metal_sequester"/>
</dbReference>
<feature type="region of interest" description="Disordered" evidence="1">
    <location>
        <begin position="1"/>
        <end position="104"/>
    </location>
</feature>
<feature type="transmembrane region" description="Helical" evidence="2">
    <location>
        <begin position="689"/>
        <end position="711"/>
    </location>
</feature>
<reference evidence="3" key="2">
    <citation type="submission" date="2020-06" db="EMBL/GenBank/DDBJ databases">
        <title>Helianthus annuus Genome sequencing and assembly Release 2.</title>
        <authorList>
            <person name="Gouzy J."/>
            <person name="Langlade N."/>
            <person name="Munos S."/>
        </authorList>
    </citation>
    <scope>NUCLEOTIDE SEQUENCE</scope>
    <source>
        <tissue evidence="3">Leaves</tissue>
    </source>
</reference>
<feature type="transmembrane region" description="Helical" evidence="2">
    <location>
        <begin position="755"/>
        <end position="777"/>
    </location>
</feature>
<evidence type="ECO:0000256" key="1">
    <source>
        <dbReference type="SAM" id="MobiDB-lite"/>
    </source>
</evidence>
<accession>A0A9K3NMY6</accession>
<keyword evidence="2" id="KW-1133">Transmembrane helix</keyword>
<dbReference type="PANTHER" id="PTHR38937:SF2">
    <property type="entry name" value="MEMBRANE PROTEIN OF ER BODY-LIKE PROTEIN ISOFORM X1"/>
    <property type="match status" value="1"/>
</dbReference>
<feature type="compositionally biased region" description="Polar residues" evidence="1">
    <location>
        <begin position="33"/>
        <end position="52"/>
    </location>
</feature>
<reference evidence="3" key="1">
    <citation type="journal article" date="2017" name="Nature">
        <title>The sunflower genome provides insights into oil metabolism, flowering and Asterid evolution.</title>
        <authorList>
            <person name="Badouin H."/>
            <person name="Gouzy J."/>
            <person name="Grassa C.J."/>
            <person name="Murat F."/>
            <person name="Staton S.E."/>
            <person name="Cottret L."/>
            <person name="Lelandais-Briere C."/>
            <person name="Owens G.L."/>
            <person name="Carrere S."/>
            <person name="Mayjonade B."/>
            <person name="Legrand L."/>
            <person name="Gill N."/>
            <person name="Kane N.C."/>
            <person name="Bowers J.E."/>
            <person name="Hubner S."/>
            <person name="Bellec A."/>
            <person name="Berard A."/>
            <person name="Berges H."/>
            <person name="Blanchet N."/>
            <person name="Boniface M.C."/>
            <person name="Brunel D."/>
            <person name="Catrice O."/>
            <person name="Chaidir N."/>
            <person name="Claudel C."/>
            <person name="Donnadieu C."/>
            <person name="Faraut T."/>
            <person name="Fievet G."/>
            <person name="Helmstetter N."/>
            <person name="King M."/>
            <person name="Knapp S.J."/>
            <person name="Lai Z."/>
            <person name="Le Paslier M.C."/>
            <person name="Lippi Y."/>
            <person name="Lorenzon L."/>
            <person name="Mandel J.R."/>
            <person name="Marage G."/>
            <person name="Marchand G."/>
            <person name="Marquand E."/>
            <person name="Bret-Mestries E."/>
            <person name="Morien E."/>
            <person name="Nambeesan S."/>
            <person name="Nguyen T."/>
            <person name="Pegot-Espagnet P."/>
            <person name="Pouilly N."/>
            <person name="Raftis F."/>
            <person name="Sallet E."/>
            <person name="Schiex T."/>
            <person name="Thomas J."/>
            <person name="Vandecasteele C."/>
            <person name="Vares D."/>
            <person name="Vear F."/>
            <person name="Vautrin S."/>
            <person name="Crespi M."/>
            <person name="Mangin B."/>
            <person name="Burke J.M."/>
            <person name="Salse J."/>
            <person name="Munos S."/>
            <person name="Vincourt P."/>
            <person name="Rieseberg L.H."/>
            <person name="Langlade N.B."/>
        </authorList>
    </citation>
    <scope>NUCLEOTIDE SEQUENCE</scope>
    <source>
        <tissue evidence="3">Leaves</tissue>
    </source>
</reference>
<dbReference type="Gramene" id="mRNA:HanXRQr2_Chr05g0218501">
    <property type="protein sequence ID" value="mRNA:HanXRQr2_Chr05g0218501"/>
    <property type="gene ID" value="HanXRQr2_Chr05g0218501"/>
</dbReference>
<protein>
    <submittedName>
        <fullName evidence="3">Ccc1 family protein</fullName>
    </submittedName>
</protein>
<feature type="transmembrane region" description="Helical" evidence="2">
    <location>
        <begin position="723"/>
        <end position="743"/>
    </location>
</feature>
<evidence type="ECO:0000313" key="4">
    <source>
        <dbReference type="Proteomes" id="UP000215914"/>
    </source>
</evidence>
<dbReference type="AlphaFoldDB" id="A0A9K3NMY6"/>
<feature type="compositionally biased region" description="Polar residues" evidence="1">
    <location>
        <begin position="290"/>
        <end position="300"/>
    </location>
</feature>
<gene>
    <name evidence="3" type="ORF">HanXRQr2_Chr05g0218501</name>
</gene>
<dbReference type="PANTHER" id="PTHR38937">
    <property type="entry name" value="MEMBRANE PROTEIN OF ER BODY-LIKE PROTEIN"/>
    <property type="match status" value="1"/>
</dbReference>
<evidence type="ECO:0000313" key="3">
    <source>
        <dbReference type="EMBL" id="KAF5806194.1"/>
    </source>
</evidence>
<organism evidence="3 4">
    <name type="scientific">Helianthus annuus</name>
    <name type="common">Common sunflower</name>
    <dbReference type="NCBI Taxonomy" id="4232"/>
    <lineage>
        <taxon>Eukaryota</taxon>
        <taxon>Viridiplantae</taxon>
        <taxon>Streptophyta</taxon>
        <taxon>Embryophyta</taxon>
        <taxon>Tracheophyta</taxon>
        <taxon>Spermatophyta</taxon>
        <taxon>Magnoliopsida</taxon>
        <taxon>eudicotyledons</taxon>
        <taxon>Gunneridae</taxon>
        <taxon>Pentapetalae</taxon>
        <taxon>asterids</taxon>
        <taxon>campanulids</taxon>
        <taxon>Asterales</taxon>
        <taxon>Asteraceae</taxon>
        <taxon>Asteroideae</taxon>
        <taxon>Heliantheae alliance</taxon>
        <taxon>Heliantheae</taxon>
        <taxon>Helianthus</taxon>
    </lineage>
</organism>
<dbReference type="EMBL" id="MNCJ02000320">
    <property type="protein sequence ID" value="KAF5806194.1"/>
    <property type="molecule type" value="Genomic_DNA"/>
</dbReference>
<proteinExistence type="predicted"/>
<evidence type="ECO:0000256" key="2">
    <source>
        <dbReference type="SAM" id="Phobius"/>
    </source>
</evidence>
<dbReference type="OrthoDB" id="1924921at2759"/>
<feature type="region of interest" description="Disordered" evidence="1">
    <location>
        <begin position="165"/>
        <end position="207"/>
    </location>
</feature>
<keyword evidence="2" id="KW-0812">Transmembrane</keyword>
<feature type="compositionally biased region" description="Basic and acidic residues" evidence="1">
    <location>
        <begin position="80"/>
        <end position="104"/>
    </location>
</feature>
<comment type="caution">
    <text evidence="3">The sequence shown here is derived from an EMBL/GenBank/DDBJ whole genome shotgun (WGS) entry which is preliminary data.</text>
</comment>
<feature type="compositionally biased region" description="Basic and acidic residues" evidence="1">
    <location>
        <begin position="190"/>
        <end position="204"/>
    </location>
</feature>
<feature type="region of interest" description="Disordered" evidence="1">
    <location>
        <begin position="577"/>
        <end position="600"/>
    </location>
</feature>
<sequence>MENSEVEEHEDHPWDQEEEELEEGNLVARRKILNQTPISTTINADHTTNNVDLNGVTDAKDHHHHQQQQHEEEEEEEEKEEVKDSIQQDDIKVDGDEKEKEKEKQPEFLVYYDTDKGIWKCRICSWDNQGRTCLTHHSQHPRWHSRMLANAKTVYETKGNEKIHEPENTDITTNNQENGNGMHSVISKQNGEHQKHEISSEGDKSASSYISNKTEITIDEITEYDVETILKKQDTHDLFCPNCNSCITKRVILRKRKRRIPVPGADGKRNKPETPVSSESNVVLADSTDDQVQPPTSNEYDPQREPDVFRCLSCFSIFMPTGNGFKLFRGFGNKNSKEKSELSEKEVPVKKSWFSNIFKSEKVENNVTNLNVSVAVQRLDPENNVGEVSSVSSNLNPSMQEASVRISDGTTDLEKNQLQSDKVISESHGNMATDLPLADTNGQLLTSYHIEKESNSKSEYPGMFVVKPPLTNNVEPTESSISSVQHDGLKLLVPPNVGSLIIDNSQMNQELDVTIQHTVQNNVEIHLEEPLKVNKDILTDGQQVNLLDDVKNIERNKGEDTIITIESKQLDASAFQRPPDELGETSTPAPQQAVERGGVTTATRGSRSVDMVKSIVYGGLIELIASLSVVASAAGADAATLNVLALGLANIFGGLFVISHDLWDLKNERTRKTEDRYQLLLGQRADFPLHMTVSLLSYLVFGFVPPLVYCFSFYESNDKDLKLLTVAAASILGIMILSAGRAYVQSPPKFYFKTISYHVMLGFTVSGVSYLSGGLIIKLLEKLDIFQEGSVENLRIYGAGSKPGLATF</sequence>
<keyword evidence="2" id="KW-0472">Membrane</keyword>
<keyword evidence="4" id="KW-1185">Reference proteome</keyword>
<dbReference type="Proteomes" id="UP000215914">
    <property type="component" value="Unassembled WGS sequence"/>
</dbReference>